<evidence type="ECO:0000313" key="3">
    <source>
        <dbReference type="EMBL" id="ALO13924.1"/>
    </source>
</evidence>
<dbReference type="KEGG" id="blq:L21SP5_00149"/>
<protein>
    <recommendedName>
        <fullName evidence="5">DUF4160 domain-containing protein</fullName>
    </recommendedName>
</protein>
<name>A0A0S2HV02_9BACT</name>
<gene>
    <name evidence="1" type="ORF">L21SP5_00149</name>
    <name evidence="2" type="ORF">L21SP5_00177</name>
    <name evidence="3" type="ORF">L21SP5_00244</name>
</gene>
<evidence type="ECO:0000313" key="4">
    <source>
        <dbReference type="Proteomes" id="UP000064893"/>
    </source>
</evidence>
<proteinExistence type="predicted"/>
<evidence type="ECO:0008006" key="5">
    <source>
        <dbReference type="Google" id="ProtNLM"/>
    </source>
</evidence>
<sequence length="78" mass="9583">MPVILRIKGFRFFFYSDEGFEPIHIHIEKAEKRGKIWLEPEYREDYLYGFTVGEVKDIRKIIDENIETLKSAWYEYFK</sequence>
<organism evidence="1 4">
    <name type="scientific">Salinivirga cyanobacteriivorans</name>
    <dbReference type="NCBI Taxonomy" id="1307839"/>
    <lineage>
        <taxon>Bacteria</taxon>
        <taxon>Pseudomonadati</taxon>
        <taxon>Bacteroidota</taxon>
        <taxon>Bacteroidia</taxon>
        <taxon>Bacteroidales</taxon>
        <taxon>Salinivirgaceae</taxon>
        <taxon>Salinivirga</taxon>
    </lineage>
</organism>
<dbReference type="KEGG" id="blq:L21SP5_00244"/>
<dbReference type="RefSeq" id="WP_057951454.1">
    <property type="nucleotide sequence ID" value="NZ_CP013118.1"/>
</dbReference>
<dbReference type="KEGG" id="blq:L21SP5_00177"/>
<keyword evidence="4" id="KW-1185">Reference proteome</keyword>
<dbReference type="Pfam" id="PF13711">
    <property type="entry name" value="DUF4160"/>
    <property type="match status" value="1"/>
</dbReference>
<dbReference type="AlphaFoldDB" id="A0A0S2HV02"/>
<dbReference type="OrthoDB" id="122670at2"/>
<reference evidence="1 4" key="1">
    <citation type="submission" date="2015-11" db="EMBL/GenBank/DDBJ databases">
        <title>Description and complete genome sequence of a novel strain predominating in hypersaline microbial mats and representing a new family of the Bacteriodetes phylum.</title>
        <authorList>
            <person name="Spring S."/>
            <person name="Bunk B."/>
            <person name="Sproer C."/>
            <person name="Klenk H.-P."/>
        </authorList>
    </citation>
    <scope>NUCLEOTIDE SEQUENCE [LARGE SCALE GENOMIC DNA]</scope>
    <source>
        <strain evidence="1 4">L21-Spi-D4</strain>
    </source>
</reference>
<dbReference type="EMBL" id="CP013118">
    <property type="protein sequence ID" value="ALO13857.1"/>
    <property type="molecule type" value="Genomic_DNA"/>
</dbReference>
<evidence type="ECO:0000313" key="1">
    <source>
        <dbReference type="EMBL" id="ALO13829.1"/>
    </source>
</evidence>
<accession>A0A0S2HV02</accession>
<dbReference type="InterPro" id="IPR025427">
    <property type="entry name" value="DUF4160"/>
</dbReference>
<dbReference type="EMBL" id="CP013118">
    <property type="protein sequence ID" value="ALO13829.1"/>
    <property type="molecule type" value="Genomic_DNA"/>
</dbReference>
<dbReference type="EMBL" id="CP013118">
    <property type="protein sequence ID" value="ALO13924.1"/>
    <property type="molecule type" value="Genomic_DNA"/>
</dbReference>
<dbReference type="Proteomes" id="UP000064893">
    <property type="component" value="Chromosome"/>
</dbReference>
<dbReference type="STRING" id="1307839.L21SP5_00149"/>
<evidence type="ECO:0000313" key="2">
    <source>
        <dbReference type="EMBL" id="ALO13857.1"/>
    </source>
</evidence>